<evidence type="ECO:0000256" key="1">
    <source>
        <dbReference type="ARBA" id="ARBA00022448"/>
    </source>
</evidence>
<evidence type="ECO:0000313" key="10">
    <source>
        <dbReference type="Proteomes" id="UP000292781"/>
    </source>
</evidence>
<keyword evidence="7" id="KW-0812">Transmembrane</keyword>
<keyword evidence="7" id="KW-1133">Transmembrane helix</keyword>
<dbReference type="InterPro" id="IPR032879">
    <property type="entry name" value="FixG_C"/>
</dbReference>
<reference evidence="9 10" key="1">
    <citation type="submission" date="2019-02" db="EMBL/GenBank/DDBJ databases">
        <title>Siculibacillus lacustris gen. nov., sp. nov., a new rosette-forming bacterium isolated from a freshwater crater lake (Lake St. Ana, Romania).</title>
        <authorList>
            <person name="Felfoldi T."/>
            <person name="Marton Z."/>
            <person name="Szabo A."/>
            <person name="Mentes A."/>
            <person name="Boka K."/>
            <person name="Marialigeti K."/>
            <person name="Mathe I."/>
            <person name="Koncz M."/>
            <person name="Schumann P."/>
            <person name="Toth E."/>
        </authorList>
    </citation>
    <scope>NUCLEOTIDE SEQUENCE [LARGE SCALE GENOMIC DNA]</scope>
    <source>
        <strain evidence="9 10">SA-279</strain>
    </source>
</reference>
<keyword evidence="3" id="KW-0479">Metal-binding</keyword>
<dbReference type="PANTHER" id="PTHR30176:SF3">
    <property type="entry name" value="FERREDOXIN-TYPE PROTEIN NAPH"/>
    <property type="match status" value="1"/>
</dbReference>
<keyword evidence="7" id="KW-0472">Membrane</keyword>
<evidence type="ECO:0000256" key="5">
    <source>
        <dbReference type="ARBA" id="ARBA00023004"/>
    </source>
</evidence>
<dbReference type="NCBIfam" id="TIGR02745">
    <property type="entry name" value="ccoG_rdxA_fixG"/>
    <property type="match status" value="1"/>
</dbReference>
<dbReference type="EMBL" id="SJFN01000016">
    <property type="protein sequence ID" value="TBW37180.1"/>
    <property type="molecule type" value="Genomic_DNA"/>
</dbReference>
<keyword evidence="5" id="KW-0408">Iron</keyword>
<feature type="transmembrane region" description="Helical" evidence="7">
    <location>
        <begin position="87"/>
        <end position="108"/>
    </location>
</feature>
<dbReference type="Pfam" id="PF11614">
    <property type="entry name" value="FixG_C"/>
    <property type="match status" value="1"/>
</dbReference>
<feature type="transmembrane region" description="Helical" evidence="7">
    <location>
        <begin position="161"/>
        <end position="179"/>
    </location>
</feature>
<dbReference type="InterPro" id="IPR013783">
    <property type="entry name" value="Ig-like_fold"/>
</dbReference>
<evidence type="ECO:0000259" key="8">
    <source>
        <dbReference type="PROSITE" id="PS51379"/>
    </source>
</evidence>
<accession>A0A4Q9VNZ3</accession>
<dbReference type="Proteomes" id="UP000292781">
    <property type="component" value="Unassembled WGS sequence"/>
</dbReference>
<evidence type="ECO:0000256" key="4">
    <source>
        <dbReference type="ARBA" id="ARBA00022982"/>
    </source>
</evidence>
<dbReference type="GO" id="GO:0005886">
    <property type="term" value="C:plasma membrane"/>
    <property type="evidence" value="ECO:0007669"/>
    <property type="project" value="TreeGrafter"/>
</dbReference>
<evidence type="ECO:0000256" key="7">
    <source>
        <dbReference type="SAM" id="Phobius"/>
    </source>
</evidence>
<dbReference type="InterPro" id="IPR017896">
    <property type="entry name" value="4Fe4S_Fe-S-bd"/>
</dbReference>
<dbReference type="PROSITE" id="PS51379">
    <property type="entry name" value="4FE4S_FER_2"/>
    <property type="match status" value="1"/>
</dbReference>
<dbReference type="RefSeq" id="WP_131309816.1">
    <property type="nucleotide sequence ID" value="NZ_SJFN01000016.1"/>
</dbReference>
<keyword evidence="2" id="KW-0004">4Fe-4S</keyword>
<dbReference type="PROSITE" id="PS00198">
    <property type="entry name" value="4FE4S_FER_1"/>
    <property type="match status" value="1"/>
</dbReference>
<keyword evidence="1" id="KW-0813">Transport</keyword>
<keyword evidence="4" id="KW-0249">Electron transport</keyword>
<feature type="domain" description="4Fe-4S ferredoxin-type" evidence="8">
    <location>
        <begin position="260"/>
        <end position="289"/>
    </location>
</feature>
<organism evidence="9 10">
    <name type="scientific">Siculibacillus lacustris</name>
    <dbReference type="NCBI Taxonomy" id="1549641"/>
    <lineage>
        <taxon>Bacteria</taxon>
        <taxon>Pseudomonadati</taxon>
        <taxon>Pseudomonadota</taxon>
        <taxon>Alphaproteobacteria</taxon>
        <taxon>Hyphomicrobiales</taxon>
        <taxon>Ancalomicrobiaceae</taxon>
        <taxon>Siculibacillus</taxon>
    </lineage>
</organism>
<dbReference type="AlphaFoldDB" id="A0A4Q9VNZ3"/>
<feature type="transmembrane region" description="Helical" evidence="7">
    <location>
        <begin position="344"/>
        <end position="362"/>
    </location>
</feature>
<comment type="caution">
    <text evidence="9">The sequence shown here is derived from an EMBL/GenBank/DDBJ whole genome shotgun (WGS) entry which is preliminary data.</text>
</comment>
<dbReference type="GO" id="GO:0051539">
    <property type="term" value="F:4 iron, 4 sulfur cluster binding"/>
    <property type="evidence" value="ECO:0007669"/>
    <property type="project" value="UniProtKB-KW"/>
</dbReference>
<dbReference type="InterPro" id="IPR051684">
    <property type="entry name" value="Electron_Trans/Redox"/>
</dbReference>
<feature type="transmembrane region" description="Helical" evidence="7">
    <location>
        <begin position="37"/>
        <end position="55"/>
    </location>
</feature>
<keyword evidence="6" id="KW-0411">Iron-sulfur</keyword>
<dbReference type="Gene3D" id="2.60.40.10">
    <property type="entry name" value="Immunoglobulins"/>
    <property type="match status" value="1"/>
</dbReference>
<dbReference type="GO" id="GO:0046872">
    <property type="term" value="F:metal ion binding"/>
    <property type="evidence" value="ECO:0007669"/>
    <property type="project" value="UniProtKB-KW"/>
</dbReference>
<dbReference type="Pfam" id="PF12801">
    <property type="entry name" value="Fer4_5"/>
    <property type="match status" value="1"/>
</dbReference>
<evidence type="ECO:0000313" key="9">
    <source>
        <dbReference type="EMBL" id="TBW37180.1"/>
    </source>
</evidence>
<dbReference type="Pfam" id="PF13746">
    <property type="entry name" value="Fer4_18"/>
    <property type="match status" value="1"/>
</dbReference>
<dbReference type="PANTHER" id="PTHR30176">
    <property type="entry name" value="FERREDOXIN-TYPE PROTEIN NAPH"/>
    <property type="match status" value="1"/>
</dbReference>
<proteinExistence type="predicted"/>
<dbReference type="InterPro" id="IPR014116">
    <property type="entry name" value="Cyt_c_oxidase_cbb3_FixG"/>
</dbReference>
<evidence type="ECO:0000256" key="3">
    <source>
        <dbReference type="ARBA" id="ARBA00022723"/>
    </source>
</evidence>
<dbReference type="SUPFAM" id="SSF54862">
    <property type="entry name" value="4Fe-4S ferredoxins"/>
    <property type="match status" value="1"/>
</dbReference>
<keyword evidence="10" id="KW-1185">Reference proteome</keyword>
<evidence type="ECO:0000256" key="6">
    <source>
        <dbReference type="ARBA" id="ARBA00023014"/>
    </source>
</evidence>
<evidence type="ECO:0000256" key="2">
    <source>
        <dbReference type="ARBA" id="ARBA00022485"/>
    </source>
</evidence>
<dbReference type="OrthoDB" id="9811700at2"/>
<name>A0A4Q9VNZ3_9HYPH</name>
<dbReference type="InterPro" id="IPR017900">
    <property type="entry name" value="4Fe4S_Fe_S_CS"/>
</dbReference>
<gene>
    <name evidence="9" type="primary">ccoG</name>
    <name evidence="9" type="ORF">EYW49_11980</name>
</gene>
<feature type="transmembrane region" description="Helical" evidence="7">
    <location>
        <begin position="191"/>
        <end position="212"/>
    </location>
</feature>
<sequence length="485" mass="54197">MSVDTARPHEPDDSRLYADHVKIYPAAVQGTFRRIKWAILVAGLGVYYFLPFLRWTRAPGQPDQAILIDLPGRRFYFFFVEIWPQEVYYLTGLMILAAFVLFLLNAVAGRVWCGYLCPQTVWTDLFFAVERFVQGDRRTQMRRDKGPWSFDRLWRKAATHFLWVMIAWWTGGAWVLYFADAPTLVRELVTFQASFIAYMWIGILTGTTYLLAGFAREQVCLYMCPWPRIQAALTDEWALNVSYRVDRGEPRGSLKSNDRLRAEGAPAGDCIDCGQCVAVCPTGVDIRQGLQMGCIQCGLCIDACDTVMTKIGREPRLIAYDTDINIERRDRGEGPIFRFVRPRTLVYVGLIAATVAVMAVQLSTRATLGLNVLHDRNPLYVANSDGSIRNGYTVRLLNKHAEVRRFELTIVGLPAGAKIDSNSAEAHAVGTDRLALTVDADQTREIRVLVTVPAAAAPAASTNLAFTLTDAAGEAAVAKDYFKAP</sequence>
<protein>
    <submittedName>
        <fullName evidence="9">Cytochrome c oxidase accessory protein CcoG</fullName>
    </submittedName>
</protein>